<evidence type="ECO:0000313" key="1">
    <source>
        <dbReference type="EMBL" id="POR38909.1"/>
    </source>
</evidence>
<reference evidence="1 2" key="1">
    <citation type="submission" date="2018-01" db="EMBL/GenBank/DDBJ databases">
        <title>Harnessing the power of phylogenomics to disentangle the directionality and signatures of interkingdom host jumping in the parasitic fungal genus Tolypocladium.</title>
        <authorList>
            <person name="Quandt C.A."/>
            <person name="Patterson W."/>
            <person name="Spatafora J.W."/>
        </authorList>
    </citation>
    <scope>NUCLEOTIDE SEQUENCE [LARGE SCALE GENOMIC DNA]</scope>
    <source>
        <strain evidence="1 2">NRBC 100945</strain>
    </source>
</reference>
<feature type="non-terminal residue" evidence="1">
    <location>
        <position position="167"/>
    </location>
</feature>
<dbReference type="AlphaFoldDB" id="A0A2S4L914"/>
<evidence type="ECO:0000313" key="2">
    <source>
        <dbReference type="Proteomes" id="UP000237481"/>
    </source>
</evidence>
<dbReference type="STRING" id="94208.A0A2S4L914"/>
<organism evidence="1 2">
    <name type="scientific">Tolypocladium paradoxum</name>
    <dbReference type="NCBI Taxonomy" id="94208"/>
    <lineage>
        <taxon>Eukaryota</taxon>
        <taxon>Fungi</taxon>
        <taxon>Dikarya</taxon>
        <taxon>Ascomycota</taxon>
        <taxon>Pezizomycotina</taxon>
        <taxon>Sordariomycetes</taxon>
        <taxon>Hypocreomycetidae</taxon>
        <taxon>Hypocreales</taxon>
        <taxon>Ophiocordycipitaceae</taxon>
        <taxon>Tolypocladium</taxon>
    </lineage>
</organism>
<keyword evidence="2" id="KW-1185">Reference proteome</keyword>
<comment type="caution">
    <text evidence="1">The sequence shown here is derived from an EMBL/GenBank/DDBJ whole genome shotgun (WGS) entry which is preliminary data.</text>
</comment>
<dbReference type="OrthoDB" id="4392610at2759"/>
<feature type="non-terminal residue" evidence="1">
    <location>
        <position position="1"/>
    </location>
</feature>
<sequence>AVGHNNLKTSTSHTIFNWTWQRNEERNLTNTKAMVAKMDIVHAYRHLYRALLQAVQFSSPARYVARDQLRAAFREGSGDGAAPWDAEGAKRTLWFVQAAARERGLEHRILKNLLRVRLQRARERRNWKMVVHESKQKNDMKGEQETAMRHYDMTVAMLNKSMGLCLR</sequence>
<accession>A0A2S4L914</accession>
<gene>
    <name evidence="1" type="ORF">TPAR_00904</name>
</gene>
<name>A0A2S4L914_9HYPO</name>
<dbReference type="Proteomes" id="UP000237481">
    <property type="component" value="Unassembled WGS sequence"/>
</dbReference>
<proteinExistence type="predicted"/>
<dbReference type="EMBL" id="PKSG01000090">
    <property type="protein sequence ID" value="POR38909.1"/>
    <property type="molecule type" value="Genomic_DNA"/>
</dbReference>
<protein>
    <submittedName>
        <fullName evidence="1">Uncharacterized protein</fullName>
    </submittedName>
</protein>